<dbReference type="InterPro" id="IPR027370">
    <property type="entry name" value="Znf-RING_euk"/>
</dbReference>
<dbReference type="GO" id="GO:0016567">
    <property type="term" value="P:protein ubiquitination"/>
    <property type="evidence" value="ECO:0007669"/>
    <property type="project" value="TreeGrafter"/>
</dbReference>
<dbReference type="InterPro" id="IPR017907">
    <property type="entry name" value="Znf_RING_CS"/>
</dbReference>
<dbReference type="InterPro" id="IPR001841">
    <property type="entry name" value="Znf_RING"/>
</dbReference>
<evidence type="ECO:0000313" key="8">
    <source>
        <dbReference type="Proteomes" id="UP001066276"/>
    </source>
</evidence>
<comment type="caution">
    <text evidence="7">The sequence shown here is derived from an EMBL/GenBank/DDBJ whole genome shotgun (WGS) entry which is preliminary data.</text>
</comment>
<dbReference type="SUPFAM" id="SSF57850">
    <property type="entry name" value="RING/U-box"/>
    <property type="match status" value="1"/>
</dbReference>
<keyword evidence="8" id="KW-1185">Reference proteome</keyword>
<dbReference type="Gene3D" id="3.30.40.10">
    <property type="entry name" value="Zinc/RING finger domain, C3HC4 (zinc finger)"/>
    <property type="match status" value="1"/>
</dbReference>
<proteinExistence type="predicted"/>
<name>A0AAV7QZZ3_PLEWA</name>
<evidence type="ECO:0000259" key="6">
    <source>
        <dbReference type="PROSITE" id="PS50089"/>
    </source>
</evidence>
<dbReference type="PROSITE" id="PS50089">
    <property type="entry name" value="ZF_RING_2"/>
    <property type="match status" value="1"/>
</dbReference>
<feature type="region of interest" description="Disordered" evidence="5">
    <location>
        <begin position="150"/>
        <end position="193"/>
    </location>
</feature>
<dbReference type="InterPro" id="IPR051435">
    <property type="entry name" value="RING_finger_E3_ubiq-ligases"/>
</dbReference>
<evidence type="ECO:0000313" key="7">
    <source>
        <dbReference type="EMBL" id="KAJ1145449.1"/>
    </source>
</evidence>
<dbReference type="SMART" id="SM00184">
    <property type="entry name" value="RING"/>
    <property type="match status" value="1"/>
</dbReference>
<dbReference type="Pfam" id="PF13445">
    <property type="entry name" value="zf-RING_UBOX"/>
    <property type="match status" value="1"/>
</dbReference>
<evidence type="ECO:0000256" key="1">
    <source>
        <dbReference type="ARBA" id="ARBA00022723"/>
    </source>
</evidence>
<evidence type="ECO:0000256" key="2">
    <source>
        <dbReference type="ARBA" id="ARBA00022771"/>
    </source>
</evidence>
<reference evidence="7" key="1">
    <citation type="journal article" date="2022" name="bioRxiv">
        <title>Sequencing and chromosome-scale assembly of the giantPleurodeles waltlgenome.</title>
        <authorList>
            <person name="Brown T."/>
            <person name="Elewa A."/>
            <person name="Iarovenko S."/>
            <person name="Subramanian E."/>
            <person name="Araus A.J."/>
            <person name="Petzold A."/>
            <person name="Susuki M."/>
            <person name="Suzuki K.-i.T."/>
            <person name="Hayashi T."/>
            <person name="Toyoda A."/>
            <person name="Oliveira C."/>
            <person name="Osipova E."/>
            <person name="Leigh N.D."/>
            <person name="Simon A."/>
            <person name="Yun M.H."/>
        </authorList>
    </citation>
    <scope>NUCLEOTIDE SEQUENCE</scope>
    <source>
        <strain evidence="7">20211129_DDA</strain>
        <tissue evidence="7">Liver</tissue>
    </source>
</reference>
<keyword evidence="3" id="KW-0862">Zinc</keyword>
<keyword evidence="1" id="KW-0479">Metal-binding</keyword>
<dbReference type="GO" id="GO:0008270">
    <property type="term" value="F:zinc ion binding"/>
    <property type="evidence" value="ECO:0007669"/>
    <property type="project" value="UniProtKB-KW"/>
</dbReference>
<evidence type="ECO:0000256" key="5">
    <source>
        <dbReference type="SAM" id="MobiDB-lite"/>
    </source>
</evidence>
<organism evidence="7 8">
    <name type="scientific">Pleurodeles waltl</name>
    <name type="common">Iberian ribbed newt</name>
    <dbReference type="NCBI Taxonomy" id="8319"/>
    <lineage>
        <taxon>Eukaryota</taxon>
        <taxon>Metazoa</taxon>
        <taxon>Chordata</taxon>
        <taxon>Craniata</taxon>
        <taxon>Vertebrata</taxon>
        <taxon>Euteleostomi</taxon>
        <taxon>Amphibia</taxon>
        <taxon>Batrachia</taxon>
        <taxon>Caudata</taxon>
        <taxon>Salamandroidea</taxon>
        <taxon>Salamandridae</taxon>
        <taxon>Pleurodelinae</taxon>
        <taxon>Pleurodeles</taxon>
    </lineage>
</organism>
<gene>
    <name evidence="7" type="ORF">NDU88_011735</name>
</gene>
<dbReference type="AlphaFoldDB" id="A0AAV7QZZ3"/>
<accession>A0AAV7QZZ3</accession>
<dbReference type="PANTHER" id="PTHR22791">
    <property type="entry name" value="RING-TYPE DOMAIN-CONTAINING PROTEIN"/>
    <property type="match status" value="1"/>
</dbReference>
<keyword evidence="2 4" id="KW-0863">Zinc-finger</keyword>
<dbReference type="PROSITE" id="PS00518">
    <property type="entry name" value="ZF_RING_1"/>
    <property type="match status" value="1"/>
</dbReference>
<dbReference type="InterPro" id="IPR013083">
    <property type="entry name" value="Znf_RING/FYVE/PHD"/>
</dbReference>
<evidence type="ECO:0000256" key="4">
    <source>
        <dbReference type="PROSITE-ProRule" id="PRU00175"/>
    </source>
</evidence>
<sequence length="193" mass="21438">MSEVYADSRHCTVCLDDFRSFGSRKPRILPVCLHTFCEGCLDRLAVDNDYSVPCPICRVFNDVFGLGGIQALPISTRVPLLDIGDEEAEEEADVLNFIDPNMPSCPLCSSMTLYAPFGVEADITQCHTCQWVSAEVMEVTETREQVDPVAQVTPPPKHNGHVGQKPKKAKQQTALQAPPRRQTLLGRIMSYTR</sequence>
<dbReference type="PANTHER" id="PTHR22791:SF6">
    <property type="entry name" value="RING-TYPE DOMAIN-CONTAINING PROTEIN"/>
    <property type="match status" value="1"/>
</dbReference>
<dbReference type="GO" id="GO:0061630">
    <property type="term" value="F:ubiquitin protein ligase activity"/>
    <property type="evidence" value="ECO:0007669"/>
    <property type="project" value="TreeGrafter"/>
</dbReference>
<feature type="domain" description="RING-type" evidence="6">
    <location>
        <begin position="11"/>
        <end position="58"/>
    </location>
</feature>
<dbReference type="Proteomes" id="UP001066276">
    <property type="component" value="Chromosome 6"/>
</dbReference>
<protein>
    <recommendedName>
        <fullName evidence="6">RING-type domain-containing protein</fullName>
    </recommendedName>
</protein>
<evidence type="ECO:0000256" key="3">
    <source>
        <dbReference type="ARBA" id="ARBA00022833"/>
    </source>
</evidence>
<feature type="compositionally biased region" description="Basic residues" evidence="5">
    <location>
        <begin position="158"/>
        <end position="170"/>
    </location>
</feature>
<dbReference type="EMBL" id="JANPWB010000010">
    <property type="protein sequence ID" value="KAJ1145449.1"/>
    <property type="molecule type" value="Genomic_DNA"/>
</dbReference>